<evidence type="ECO:0000313" key="1">
    <source>
        <dbReference type="EMBL" id="MBB5429115.1"/>
    </source>
</evidence>
<sequence length="713" mass="75406">MPLPKPTLDNRRYDQLVSEGRALIPRLTPAWTDQNASDPGITLIELGAWLAEQNIYRFDRVSDEALRAFVRLVGIEPRMPTVAQAVVSVVNDNAVGVALPARMQLTDAASTPRFESTRALFVSPSHLVSVMTGVGALANASAANLTLTPFDAFGARPRPGHALYLGFDRALDAPGATLSLYVWTQHWQADEATRATLQAEHDMLTAHAKPHCPPPDWRLHYRVRTVWEFHAGGGQWQPLAEVEDETRALSLSGFVRFSAPTAHQPLVAGGPFFIRCRIVRGRFECPPRLLHVGFNALPCEHAISIDETGIGFARGHAQAEFDLGQAPAVAGSVQLRLDDGAGHVQSDWTEVPDFERAGPFDKVFALEPERGLIRSGDGLRAAILPAGFQLFAAWRVGGGPAGNLNATTLAGLPANPHNTALLPALTTLAKPLTVQQDFHATGGAVRETLGSAQARAFDLASAVDKAVTLADIERLALATPSVPVARVRAVAGLDSRLPCFPAPGVTTLIVIPPCPRPAPLPSRDLLDAVERWLEPRRLVTSEIHAIAPSYRRVGVSATLQLACEAEPAAVLRSAIARIHAFFDPLEGGSDGAGWPFGRTVYRTEVMALLANVAGVRSVTNLCLLSGAGAVGSSATASGTGISNSGGCSCGGNCSRGCGCKDVAGGSATGDGGCCDNVILCPHELVIVGALRLNVVSDIGGHLRRSDAHECEQV</sequence>
<dbReference type="NCBIfam" id="TIGR02243">
    <property type="entry name" value="putative baseplate assembly protein"/>
    <property type="match status" value="1"/>
</dbReference>
<dbReference type="AlphaFoldDB" id="A0A7W8VAQ5"/>
<accession>A0A7W8VAQ5</accession>
<name>A0A7W8VAQ5_PARAM</name>
<comment type="caution">
    <text evidence="1">The sequence shown here is derived from an EMBL/GenBank/DDBJ whole genome shotgun (WGS) entry which is preliminary data.</text>
</comment>
<evidence type="ECO:0008006" key="3">
    <source>
        <dbReference type="Google" id="ProtNLM"/>
    </source>
</evidence>
<evidence type="ECO:0000313" key="2">
    <source>
        <dbReference type="Proteomes" id="UP000592780"/>
    </source>
</evidence>
<reference evidence="1 2" key="1">
    <citation type="submission" date="2020-08" db="EMBL/GenBank/DDBJ databases">
        <title>Genomic Encyclopedia of Type Strains, Phase IV (KMG-V): Genome sequencing to study the core and pangenomes of soil and plant-associated prokaryotes.</title>
        <authorList>
            <person name="Whitman W."/>
        </authorList>
    </citation>
    <scope>NUCLEOTIDE SEQUENCE [LARGE SCALE GENOMIC DNA]</scope>
    <source>
        <strain evidence="1 2">JPY158</strain>
    </source>
</reference>
<dbReference type="RefSeq" id="WP_026228630.1">
    <property type="nucleotide sequence ID" value="NZ_JACHDD010000019.1"/>
</dbReference>
<proteinExistence type="predicted"/>
<gene>
    <name evidence="1" type="ORF">HDG40_007310</name>
</gene>
<keyword evidence="2" id="KW-1185">Reference proteome</keyword>
<protein>
    <recommendedName>
        <fullName evidence="3">Baseplate assembly protein</fullName>
    </recommendedName>
</protein>
<dbReference type="Proteomes" id="UP000592780">
    <property type="component" value="Unassembled WGS sequence"/>
</dbReference>
<dbReference type="InterPro" id="IPR011749">
    <property type="entry name" value="CHP02243"/>
</dbReference>
<organism evidence="1 2">
    <name type="scientific">Paraburkholderia atlantica</name>
    <dbReference type="NCBI Taxonomy" id="2654982"/>
    <lineage>
        <taxon>Bacteria</taxon>
        <taxon>Pseudomonadati</taxon>
        <taxon>Pseudomonadota</taxon>
        <taxon>Betaproteobacteria</taxon>
        <taxon>Burkholderiales</taxon>
        <taxon>Burkholderiaceae</taxon>
        <taxon>Paraburkholderia</taxon>
    </lineage>
</organism>
<dbReference type="EMBL" id="JACHDD010000019">
    <property type="protein sequence ID" value="MBB5429115.1"/>
    <property type="molecule type" value="Genomic_DNA"/>
</dbReference>
<dbReference type="OrthoDB" id="9027184at2"/>